<feature type="transmembrane region" description="Helical" evidence="5">
    <location>
        <begin position="124"/>
        <end position="149"/>
    </location>
</feature>
<evidence type="ECO:0000313" key="7">
    <source>
        <dbReference type="EMBL" id="MFD1716975.1"/>
    </source>
</evidence>
<sequence>MTTRVSGPEAALAQARLQDDLIVTGEAVALESRPASVGMRALGSMLDAIAVAAAAYLLLIAATPLLNQLNAAQLGVVQVVTVATIFVFVPVTVETLTRGRSLGKLATGIRVVRNDGGPIRMRHALVRALVGIGDLWLTLGAMAVISAILTRRGKRVGDILAGTYAVRIRGDDRALPPLIMPPELAAWAAGADIRRLPDGVGLAARQFLSRTGSMDRRAREDMGRQLAARIEPLVSPPPPWGTHPERFLAAVLVARRDREYAVGLRAREREDAEAAQVTRLPHQIAG</sequence>
<reference evidence="8" key="1">
    <citation type="journal article" date="2019" name="Int. J. Syst. Evol. Microbiol.">
        <title>The Global Catalogue of Microorganisms (GCM) 10K type strain sequencing project: providing services to taxonomists for standard genome sequencing and annotation.</title>
        <authorList>
            <consortium name="The Broad Institute Genomics Platform"/>
            <consortium name="The Broad Institute Genome Sequencing Center for Infectious Disease"/>
            <person name="Wu L."/>
            <person name="Ma J."/>
        </authorList>
    </citation>
    <scope>NUCLEOTIDE SEQUENCE [LARGE SCALE GENOMIC DNA]</scope>
    <source>
        <strain evidence="8">JCM 17130</strain>
    </source>
</reference>
<keyword evidence="3 5" id="KW-1133">Transmembrane helix</keyword>
<organism evidence="7 8">
    <name type="scientific">Georgenia deserti</name>
    <dbReference type="NCBI Taxonomy" id="2093781"/>
    <lineage>
        <taxon>Bacteria</taxon>
        <taxon>Bacillati</taxon>
        <taxon>Actinomycetota</taxon>
        <taxon>Actinomycetes</taxon>
        <taxon>Micrococcales</taxon>
        <taxon>Bogoriellaceae</taxon>
        <taxon>Georgenia</taxon>
    </lineage>
</organism>
<dbReference type="PANTHER" id="PTHR38480:SF1">
    <property type="entry name" value="SLR0254 PROTEIN"/>
    <property type="match status" value="1"/>
</dbReference>
<comment type="subcellular location">
    <subcellularLocation>
        <location evidence="1">Membrane</location>
        <topology evidence="1">Multi-pass membrane protein</topology>
    </subcellularLocation>
</comment>
<dbReference type="Pfam" id="PF06271">
    <property type="entry name" value="RDD"/>
    <property type="match status" value="1"/>
</dbReference>
<feature type="transmembrane region" description="Helical" evidence="5">
    <location>
        <begin position="74"/>
        <end position="93"/>
    </location>
</feature>
<evidence type="ECO:0000256" key="5">
    <source>
        <dbReference type="SAM" id="Phobius"/>
    </source>
</evidence>
<keyword evidence="2 5" id="KW-0812">Transmembrane</keyword>
<accession>A0ABW4L124</accession>
<evidence type="ECO:0000256" key="1">
    <source>
        <dbReference type="ARBA" id="ARBA00004141"/>
    </source>
</evidence>
<dbReference type="InterPro" id="IPR010432">
    <property type="entry name" value="RDD"/>
</dbReference>
<keyword evidence="8" id="KW-1185">Reference proteome</keyword>
<dbReference type="RefSeq" id="WP_388002419.1">
    <property type="nucleotide sequence ID" value="NZ_JBHUEE010000002.1"/>
</dbReference>
<evidence type="ECO:0000313" key="8">
    <source>
        <dbReference type="Proteomes" id="UP001597277"/>
    </source>
</evidence>
<dbReference type="Proteomes" id="UP001597277">
    <property type="component" value="Unassembled WGS sequence"/>
</dbReference>
<proteinExistence type="predicted"/>
<name>A0ABW4L124_9MICO</name>
<gene>
    <name evidence="7" type="ORF">ACFSE6_03965</name>
</gene>
<feature type="domain" description="RDD" evidence="6">
    <location>
        <begin position="35"/>
        <end position="162"/>
    </location>
</feature>
<dbReference type="EMBL" id="JBHUEE010000002">
    <property type="protein sequence ID" value="MFD1716975.1"/>
    <property type="molecule type" value="Genomic_DNA"/>
</dbReference>
<evidence type="ECO:0000259" key="6">
    <source>
        <dbReference type="Pfam" id="PF06271"/>
    </source>
</evidence>
<protein>
    <submittedName>
        <fullName evidence="7">RDD family protein</fullName>
    </submittedName>
</protein>
<feature type="transmembrane region" description="Helical" evidence="5">
    <location>
        <begin position="41"/>
        <end position="62"/>
    </location>
</feature>
<evidence type="ECO:0000256" key="3">
    <source>
        <dbReference type="ARBA" id="ARBA00022989"/>
    </source>
</evidence>
<evidence type="ECO:0000256" key="4">
    <source>
        <dbReference type="ARBA" id="ARBA00023136"/>
    </source>
</evidence>
<evidence type="ECO:0000256" key="2">
    <source>
        <dbReference type="ARBA" id="ARBA00022692"/>
    </source>
</evidence>
<comment type="caution">
    <text evidence="7">The sequence shown here is derived from an EMBL/GenBank/DDBJ whole genome shotgun (WGS) entry which is preliminary data.</text>
</comment>
<dbReference type="PANTHER" id="PTHR38480">
    <property type="entry name" value="SLR0254 PROTEIN"/>
    <property type="match status" value="1"/>
</dbReference>
<keyword evidence="4 5" id="KW-0472">Membrane</keyword>